<dbReference type="EMBL" id="SOHM01000049">
    <property type="protein sequence ID" value="TFD83563.1"/>
    <property type="molecule type" value="Genomic_DNA"/>
</dbReference>
<keyword evidence="2" id="KW-1185">Reference proteome</keyword>
<dbReference type="RefSeq" id="WP_133163844.1">
    <property type="nucleotide sequence ID" value="NZ_SOHM01000049.1"/>
</dbReference>
<dbReference type="AlphaFoldDB" id="A0A4R9BG01"/>
<gene>
    <name evidence="1" type="ORF">E3T61_21290</name>
</gene>
<comment type="caution">
    <text evidence="1">The sequence shown here is derived from an EMBL/GenBank/DDBJ whole genome shotgun (WGS) entry which is preliminary data.</text>
</comment>
<evidence type="ECO:0000313" key="1">
    <source>
        <dbReference type="EMBL" id="TFD83563.1"/>
    </source>
</evidence>
<name>A0A4R9BG01_9MICO</name>
<dbReference type="Proteomes" id="UP000298468">
    <property type="component" value="Unassembled WGS sequence"/>
</dbReference>
<protein>
    <submittedName>
        <fullName evidence="1">Uncharacterized protein</fullName>
    </submittedName>
</protein>
<reference evidence="1 2" key="1">
    <citation type="submission" date="2019-03" db="EMBL/GenBank/DDBJ databases">
        <title>Genomics of glacier-inhabiting Cryobacterium strains.</title>
        <authorList>
            <person name="Liu Q."/>
            <person name="Xin Y.-H."/>
        </authorList>
    </citation>
    <scope>NUCLEOTIDE SEQUENCE [LARGE SCALE GENOMIC DNA]</scope>
    <source>
        <strain evidence="1 2">Sr59</strain>
    </source>
</reference>
<organism evidence="1 2">
    <name type="scientific">Cryobacterium lactosi</name>
    <dbReference type="NCBI Taxonomy" id="1259202"/>
    <lineage>
        <taxon>Bacteria</taxon>
        <taxon>Bacillati</taxon>
        <taxon>Actinomycetota</taxon>
        <taxon>Actinomycetes</taxon>
        <taxon>Micrococcales</taxon>
        <taxon>Microbacteriaceae</taxon>
        <taxon>Cryobacterium</taxon>
    </lineage>
</organism>
<evidence type="ECO:0000313" key="2">
    <source>
        <dbReference type="Proteomes" id="UP000298468"/>
    </source>
</evidence>
<accession>A0A4R9BG01</accession>
<proteinExistence type="predicted"/>
<dbReference type="OrthoDB" id="9911665at2"/>
<sequence length="60" mass="6341">MSPPIPAPAPAVAAFIAALKLQTVLELRLGEQLADDEVTHMTLHVARMADDTFAEKSGAL</sequence>